<dbReference type="RefSeq" id="WP_345590152.1">
    <property type="nucleotide sequence ID" value="NZ_BAABJG010000022.1"/>
</dbReference>
<gene>
    <name evidence="6" type="ORF">ACFQ4B_24080</name>
</gene>
<dbReference type="SUPFAM" id="SSF52768">
    <property type="entry name" value="Arginase/deacetylase"/>
    <property type="match status" value="1"/>
</dbReference>
<comment type="pathway">
    <text evidence="1">Ketone degradation; acetoin degradation.</text>
</comment>
<proteinExistence type="inferred from homology"/>
<sequence length="413" mass="46560">MTKSSLFIYSEQETGYRLQQGHPFNQERLLPTIDLLQKLEAIPESIVRAPSPASEEQLQSIHSMDYIEAVKALSADCPDEAWQKQADKFGFDLEDTPYFKDMHEVTSLLVGGSVRAVDEVMSGHAEHALHLGGGLHHALRNRAAGFCIYNDASVAIEHAKTRYGARVLYIDTDVHHGDGVQWSFYSEPDVCTLSIHETGKYLFPGTGAVNERGEGTAFGTCINIPVEPYTEDASWLECLEEVLSKVAEQFQPDLIVSQHGCDAHAYDPLSHVHCSMDIYLAMPKLIHRIAHEYSGGRWVALGGGGYDFWRVVPRAWSLLWLEMSNNPLIPLLEQNRALKLPSAWLKQWQPMSPVELPTTWLDEADWTPMPRRQEITTKNRQTKELAMLYLSEFISFIRHCDCSFASVPITFLA</sequence>
<dbReference type="PRINTS" id="PR01272">
    <property type="entry name" value="ACUCPROTEIN"/>
</dbReference>
<evidence type="ECO:0000259" key="5">
    <source>
        <dbReference type="Pfam" id="PF00850"/>
    </source>
</evidence>
<evidence type="ECO:0000256" key="3">
    <source>
        <dbReference type="ARBA" id="ARBA00020218"/>
    </source>
</evidence>
<dbReference type="InterPro" id="IPR023696">
    <property type="entry name" value="Ureohydrolase_dom_sf"/>
</dbReference>
<accession>A0ABW3UUR2</accession>
<evidence type="ECO:0000313" key="6">
    <source>
        <dbReference type="EMBL" id="MFD1223204.1"/>
    </source>
</evidence>
<evidence type="ECO:0000313" key="7">
    <source>
        <dbReference type="Proteomes" id="UP001597180"/>
    </source>
</evidence>
<evidence type="ECO:0000256" key="1">
    <source>
        <dbReference type="ARBA" id="ARBA00005101"/>
    </source>
</evidence>
<dbReference type="InterPro" id="IPR003085">
    <property type="entry name" value="AcuC"/>
</dbReference>
<dbReference type="Gene3D" id="3.40.800.20">
    <property type="entry name" value="Histone deacetylase domain"/>
    <property type="match status" value="1"/>
</dbReference>
<dbReference type="PRINTS" id="PR01270">
    <property type="entry name" value="HDASUPER"/>
</dbReference>
<protein>
    <recommendedName>
        <fullName evidence="3">Acetoin utilization protein AcuC</fullName>
    </recommendedName>
</protein>
<keyword evidence="4" id="KW-0006">Acetoin catabolism</keyword>
<dbReference type="PANTHER" id="PTHR10625:SF10">
    <property type="entry name" value="HISTONE DEACETYLASE HDAC1"/>
    <property type="match status" value="1"/>
</dbReference>
<dbReference type="Proteomes" id="UP001597180">
    <property type="component" value="Unassembled WGS sequence"/>
</dbReference>
<evidence type="ECO:0000256" key="2">
    <source>
        <dbReference type="ARBA" id="ARBA00005947"/>
    </source>
</evidence>
<feature type="domain" description="Histone deacetylase" evidence="5">
    <location>
        <begin position="22"/>
        <end position="320"/>
    </location>
</feature>
<dbReference type="InterPro" id="IPR023801">
    <property type="entry name" value="His_deacetylse_dom"/>
</dbReference>
<dbReference type="EMBL" id="JBHTLU010000034">
    <property type="protein sequence ID" value="MFD1223204.1"/>
    <property type="molecule type" value="Genomic_DNA"/>
</dbReference>
<keyword evidence="7" id="KW-1185">Reference proteome</keyword>
<name>A0ABW3UUR2_9BACL</name>
<dbReference type="PANTHER" id="PTHR10625">
    <property type="entry name" value="HISTONE DEACETYLASE HDAC1-RELATED"/>
    <property type="match status" value="1"/>
</dbReference>
<comment type="caution">
    <text evidence="6">The sequence shown here is derived from an EMBL/GenBank/DDBJ whole genome shotgun (WGS) entry which is preliminary data.</text>
</comment>
<dbReference type="InterPro" id="IPR037138">
    <property type="entry name" value="His_deacetylse_dom_sf"/>
</dbReference>
<dbReference type="InterPro" id="IPR000286">
    <property type="entry name" value="HDACs"/>
</dbReference>
<comment type="similarity">
    <text evidence="2">Belongs to the histone deacetylase family.</text>
</comment>
<evidence type="ECO:0000256" key="4">
    <source>
        <dbReference type="ARBA" id="ARBA00022627"/>
    </source>
</evidence>
<dbReference type="Pfam" id="PF00850">
    <property type="entry name" value="Hist_deacetyl"/>
    <property type="match status" value="1"/>
</dbReference>
<organism evidence="6 7">
    <name type="scientific">Paenibacillus vulneris</name>
    <dbReference type="NCBI Taxonomy" id="1133364"/>
    <lineage>
        <taxon>Bacteria</taxon>
        <taxon>Bacillati</taxon>
        <taxon>Bacillota</taxon>
        <taxon>Bacilli</taxon>
        <taxon>Bacillales</taxon>
        <taxon>Paenibacillaceae</taxon>
        <taxon>Paenibacillus</taxon>
    </lineage>
</organism>
<reference evidence="7" key="1">
    <citation type="journal article" date="2019" name="Int. J. Syst. Evol. Microbiol.">
        <title>The Global Catalogue of Microorganisms (GCM) 10K type strain sequencing project: providing services to taxonomists for standard genome sequencing and annotation.</title>
        <authorList>
            <consortium name="The Broad Institute Genomics Platform"/>
            <consortium name="The Broad Institute Genome Sequencing Center for Infectious Disease"/>
            <person name="Wu L."/>
            <person name="Ma J."/>
        </authorList>
    </citation>
    <scope>NUCLEOTIDE SEQUENCE [LARGE SCALE GENOMIC DNA]</scope>
    <source>
        <strain evidence="7">CCUG 53270</strain>
    </source>
</reference>
<dbReference type="CDD" id="cd09994">
    <property type="entry name" value="HDAC_AcuC_like"/>
    <property type="match status" value="1"/>
</dbReference>